<dbReference type="AlphaFoldDB" id="A0A9D3LQD0"/>
<name>A0A9D3LQD0_ANGAN</name>
<evidence type="ECO:0000313" key="2">
    <source>
        <dbReference type="EMBL" id="KAG5834412.1"/>
    </source>
</evidence>
<reference evidence="2" key="1">
    <citation type="submission" date="2021-01" db="EMBL/GenBank/DDBJ databases">
        <title>A chromosome-scale assembly of European eel, Anguilla anguilla.</title>
        <authorList>
            <person name="Henkel C."/>
            <person name="Jong-Raadsen S.A."/>
            <person name="Dufour S."/>
            <person name="Weltzien F.-A."/>
            <person name="Palstra A.P."/>
            <person name="Pelster B."/>
            <person name="Spaink H.P."/>
            <person name="Van Den Thillart G.E."/>
            <person name="Jansen H."/>
            <person name="Zahm M."/>
            <person name="Klopp C."/>
            <person name="Cedric C."/>
            <person name="Louis A."/>
            <person name="Berthelot C."/>
            <person name="Parey E."/>
            <person name="Roest Crollius H."/>
            <person name="Montfort J."/>
            <person name="Robinson-Rechavi M."/>
            <person name="Bucao C."/>
            <person name="Bouchez O."/>
            <person name="Gislard M."/>
            <person name="Lluch J."/>
            <person name="Milhes M."/>
            <person name="Lampietro C."/>
            <person name="Lopez Roques C."/>
            <person name="Donnadieu C."/>
            <person name="Braasch I."/>
            <person name="Desvignes T."/>
            <person name="Postlethwait J."/>
            <person name="Bobe J."/>
            <person name="Guiguen Y."/>
            <person name="Dirks R."/>
        </authorList>
    </citation>
    <scope>NUCLEOTIDE SEQUENCE</scope>
    <source>
        <strain evidence="2">Tag_6206</strain>
        <tissue evidence="2">Liver</tissue>
    </source>
</reference>
<protein>
    <submittedName>
        <fullName evidence="2">Uncharacterized protein</fullName>
    </submittedName>
</protein>
<gene>
    <name evidence="2" type="ORF">ANANG_G00261230</name>
</gene>
<evidence type="ECO:0000313" key="3">
    <source>
        <dbReference type="Proteomes" id="UP001044222"/>
    </source>
</evidence>
<accession>A0A9D3LQD0</accession>
<dbReference type="EMBL" id="JAFIRN010000015">
    <property type="protein sequence ID" value="KAG5834412.1"/>
    <property type="molecule type" value="Genomic_DNA"/>
</dbReference>
<dbReference type="Proteomes" id="UP001044222">
    <property type="component" value="Chromosome 15"/>
</dbReference>
<evidence type="ECO:0000256" key="1">
    <source>
        <dbReference type="SAM" id="MobiDB-lite"/>
    </source>
</evidence>
<feature type="region of interest" description="Disordered" evidence="1">
    <location>
        <begin position="1"/>
        <end position="28"/>
    </location>
</feature>
<sequence>MFRGGKKEEINGGEHLRAASPELRFHDAPPERRMTSIFTSATLLPPADKFPISSYKRGKHLSFYQRPAMCETVPISVPVWPCTPPLRRSPCSSACLLFAGDETFWRARPVLILCLAR</sequence>
<keyword evidence="3" id="KW-1185">Reference proteome</keyword>
<proteinExistence type="predicted"/>
<comment type="caution">
    <text evidence="2">The sequence shown here is derived from an EMBL/GenBank/DDBJ whole genome shotgun (WGS) entry which is preliminary data.</text>
</comment>
<organism evidence="2 3">
    <name type="scientific">Anguilla anguilla</name>
    <name type="common">European freshwater eel</name>
    <name type="synonym">Muraena anguilla</name>
    <dbReference type="NCBI Taxonomy" id="7936"/>
    <lineage>
        <taxon>Eukaryota</taxon>
        <taxon>Metazoa</taxon>
        <taxon>Chordata</taxon>
        <taxon>Craniata</taxon>
        <taxon>Vertebrata</taxon>
        <taxon>Euteleostomi</taxon>
        <taxon>Actinopterygii</taxon>
        <taxon>Neopterygii</taxon>
        <taxon>Teleostei</taxon>
        <taxon>Anguilliformes</taxon>
        <taxon>Anguillidae</taxon>
        <taxon>Anguilla</taxon>
    </lineage>
</organism>